<evidence type="ECO:0000313" key="2">
    <source>
        <dbReference type="EMBL" id="CAH6385434.1"/>
    </source>
</evidence>
<protein>
    <submittedName>
        <fullName evidence="2">DUF4113 domain-containing protein</fullName>
    </submittedName>
</protein>
<keyword evidence="2" id="KW-0614">Plasmid</keyword>
<evidence type="ECO:0000313" key="3">
    <source>
        <dbReference type="Proteomes" id="UP001158961"/>
    </source>
</evidence>
<proteinExistence type="predicted"/>
<accession>A0AAN2FJ56</accession>
<sequence length="22" mass="2565">MKQQMLSTAWITCWSDIPVARV</sequence>
<gene>
    <name evidence="2" type="ORF">DAPPPG734_25730</name>
</gene>
<dbReference type="EMBL" id="OW970319">
    <property type="protein sequence ID" value="CAH6385434.1"/>
    <property type="molecule type" value="Genomic_DNA"/>
</dbReference>
<feature type="domain" description="DUF4113" evidence="1">
    <location>
        <begin position="1"/>
        <end position="20"/>
    </location>
</feature>
<name>A0AAN2FJ56_ENTAG</name>
<organism evidence="2 3">
    <name type="scientific">Enterobacter agglomerans</name>
    <name type="common">Erwinia herbicola</name>
    <name type="synonym">Pantoea agglomerans</name>
    <dbReference type="NCBI Taxonomy" id="549"/>
    <lineage>
        <taxon>Bacteria</taxon>
        <taxon>Pseudomonadati</taxon>
        <taxon>Pseudomonadota</taxon>
        <taxon>Gammaproteobacteria</taxon>
        <taxon>Enterobacterales</taxon>
        <taxon>Erwiniaceae</taxon>
        <taxon>Pantoea</taxon>
        <taxon>Pantoea agglomerans group</taxon>
    </lineage>
</organism>
<dbReference type="Proteomes" id="UP001158961">
    <property type="component" value="Plasmid P4"/>
</dbReference>
<dbReference type="InterPro" id="IPR025188">
    <property type="entry name" value="DUF4113"/>
</dbReference>
<dbReference type="AlphaFoldDB" id="A0AAN2FJ56"/>
<geneLocation type="plasmid" evidence="2 3">
    <name>P4</name>
</geneLocation>
<dbReference type="Pfam" id="PF13438">
    <property type="entry name" value="DUF4113"/>
    <property type="match status" value="1"/>
</dbReference>
<evidence type="ECO:0000259" key="1">
    <source>
        <dbReference type="Pfam" id="PF13438"/>
    </source>
</evidence>
<reference evidence="2" key="1">
    <citation type="submission" date="2022-05" db="EMBL/GenBank/DDBJ databases">
        <authorList>
            <person name="Pothier F. J."/>
        </authorList>
    </citation>
    <scope>NUCLEOTIDE SEQUENCE</scope>
    <source>
        <strain evidence="2">DAPP-PG734</strain>
        <plasmid evidence="2">P4</plasmid>
    </source>
</reference>